<dbReference type="EMBL" id="CACRXK020011569">
    <property type="protein sequence ID" value="CAB4021692.1"/>
    <property type="molecule type" value="Genomic_DNA"/>
</dbReference>
<gene>
    <name evidence="1" type="ORF">PACLA_8A080137</name>
</gene>
<keyword evidence="2" id="KW-1185">Reference proteome</keyword>
<protein>
    <submittedName>
        <fullName evidence="1">Uncharacterized protein</fullName>
    </submittedName>
</protein>
<accession>A0A6S7JZM0</accession>
<evidence type="ECO:0000313" key="2">
    <source>
        <dbReference type="Proteomes" id="UP001152795"/>
    </source>
</evidence>
<evidence type="ECO:0000313" key="1">
    <source>
        <dbReference type="EMBL" id="CAB4021692.1"/>
    </source>
</evidence>
<name>A0A6S7JZM0_PARCT</name>
<comment type="caution">
    <text evidence="1">The sequence shown here is derived from an EMBL/GenBank/DDBJ whole genome shotgun (WGS) entry which is preliminary data.</text>
</comment>
<dbReference type="AlphaFoldDB" id="A0A6S7JZM0"/>
<dbReference type="Proteomes" id="UP001152795">
    <property type="component" value="Unassembled WGS sequence"/>
</dbReference>
<reference evidence="1" key="1">
    <citation type="submission" date="2020-04" db="EMBL/GenBank/DDBJ databases">
        <authorList>
            <person name="Alioto T."/>
            <person name="Alioto T."/>
            <person name="Gomez Garrido J."/>
        </authorList>
    </citation>
    <scope>NUCLEOTIDE SEQUENCE</scope>
    <source>
        <strain evidence="1">A484AB</strain>
    </source>
</reference>
<sequence>MEMVSTKFPVAVSCDRMTRGMKRLLEQGELLSSQKKKDDGHVNVEVRRCNGKKYVRVFRSPNKDNVNVNKQRDEVDTAEISNESALKKTQNFAQEINSVSAFLLHVLYQIKNKCLSSTAQNDAKALPSVGDKNLGIAL</sequence>
<proteinExistence type="predicted"/>
<organism evidence="1 2">
    <name type="scientific">Paramuricea clavata</name>
    <name type="common">Red gorgonian</name>
    <name type="synonym">Violescent sea-whip</name>
    <dbReference type="NCBI Taxonomy" id="317549"/>
    <lineage>
        <taxon>Eukaryota</taxon>
        <taxon>Metazoa</taxon>
        <taxon>Cnidaria</taxon>
        <taxon>Anthozoa</taxon>
        <taxon>Octocorallia</taxon>
        <taxon>Malacalcyonacea</taxon>
        <taxon>Plexauridae</taxon>
        <taxon>Paramuricea</taxon>
    </lineage>
</organism>